<reference evidence="2 3" key="1">
    <citation type="submission" date="2020-06" db="EMBL/GenBank/DDBJ databases">
        <title>Whole-genome sequence of Allochromatium humboldtianum DSM 21881, type strain.</title>
        <authorList>
            <person name="Kyndt J.A."/>
            <person name="Meyer T.E."/>
        </authorList>
    </citation>
    <scope>NUCLEOTIDE SEQUENCE [LARGE SCALE GENOMIC DNA]</scope>
    <source>
        <strain evidence="2 3">DSM 21881</strain>
    </source>
</reference>
<protein>
    <submittedName>
        <fullName evidence="2">Helix-turn-helix domain-containing protein</fullName>
    </submittedName>
</protein>
<evidence type="ECO:0000313" key="3">
    <source>
        <dbReference type="Proteomes" id="UP000592294"/>
    </source>
</evidence>
<name>A0A850RC49_9GAMM</name>
<dbReference type="SUPFAM" id="SSF46955">
    <property type="entry name" value="Putative DNA-binding domain"/>
    <property type="match status" value="1"/>
</dbReference>
<dbReference type="InterPro" id="IPR009061">
    <property type="entry name" value="DNA-bd_dom_put_sf"/>
</dbReference>
<comment type="caution">
    <text evidence="2">The sequence shown here is derived from an EMBL/GenBank/DDBJ whole genome shotgun (WGS) entry which is preliminary data.</text>
</comment>
<dbReference type="AlphaFoldDB" id="A0A850RC49"/>
<evidence type="ECO:0000259" key="1">
    <source>
        <dbReference type="Pfam" id="PF12728"/>
    </source>
</evidence>
<keyword evidence="3" id="KW-1185">Reference proteome</keyword>
<proteinExistence type="predicted"/>
<dbReference type="EMBL" id="JABZEO010000003">
    <property type="protein sequence ID" value="NVZ08822.1"/>
    <property type="molecule type" value="Genomic_DNA"/>
</dbReference>
<evidence type="ECO:0000313" key="2">
    <source>
        <dbReference type="EMBL" id="NVZ08822.1"/>
    </source>
</evidence>
<dbReference type="Proteomes" id="UP000592294">
    <property type="component" value="Unassembled WGS sequence"/>
</dbReference>
<accession>A0A850RC49</accession>
<sequence>MPALPQATASIRRLLTERQASDKLAVSPRTLQNWRRFGEGPRFVKLGAAVRYVEGDLDAWIDEQIRRSTSDPGPLAA</sequence>
<feature type="domain" description="Helix-turn-helix" evidence="1">
    <location>
        <begin position="14"/>
        <end position="64"/>
    </location>
</feature>
<dbReference type="Pfam" id="PF12728">
    <property type="entry name" value="HTH_17"/>
    <property type="match status" value="1"/>
</dbReference>
<gene>
    <name evidence="2" type="ORF">HW932_06065</name>
</gene>
<dbReference type="InterPro" id="IPR041657">
    <property type="entry name" value="HTH_17"/>
</dbReference>
<dbReference type="RefSeq" id="WP_176975590.1">
    <property type="nucleotide sequence ID" value="NZ_JABZEO010000003.1"/>
</dbReference>
<organism evidence="2 3">
    <name type="scientific">Allochromatium humboldtianum</name>
    <dbReference type="NCBI Taxonomy" id="504901"/>
    <lineage>
        <taxon>Bacteria</taxon>
        <taxon>Pseudomonadati</taxon>
        <taxon>Pseudomonadota</taxon>
        <taxon>Gammaproteobacteria</taxon>
        <taxon>Chromatiales</taxon>
        <taxon>Chromatiaceae</taxon>
        <taxon>Allochromatium</taxon>
    </lineage>
</organism>